<protein>
    <recommendedName>
        <fullName evidence="1">BAG family molecular chaperone regulator 1</fullName>
    </recommendedName>
</protein>
<feature type="coiled-coil region" evidence="2">
    <location>
        <begin position="144"/>
        <end position="171"/>
    </location>
</feature>
<feature type="domain" description="Ubiquitin-like" evidence="3">
    <location>
        <begin position="28"/>
        <end position="102"/>
    </location>
</feature>
<dbReference type="InterPro" id="IPR003103">
    <property type="entry name" value="BAG_domain"/>
</dbReference>
<dbReference type="PROSITE" id="PS50053">
    <property type="entry name" value="UBIQUITIN_2"/>
    <property type="match status" value="1"/>
</dbReference>
<evidence type="ECO:0000256" key="1">
    <source>
        <dbReference type="ARBA" id="ARBA00022374"/>
    </source>
</evidence>
<dbReference type="OrthoDB" id="417450at2759"/>
<organism evidence="5 6">
    <name type="scientific">Caligus rogercresseyi</name>
    <name type="common">Sea louse</name>
    <dbReference type="NCBI Taxonomy" id="217165"/>
    <lineage>
        <taxon>Eukaryota</taxon>
        <taxon>Metazoa</taxon>
        <taxon>Ecdysozoa</taxon>
        <taxon>Arthropoda</taxon>
        <taxon>Crustacea</taxon>
        <taxon>Multicrustacea</taxon>
        <taxon>Hexanauplia</taxon>
        <taxon>Copepoda</taxon>
        <taxon>Siphonostomatoida</taxon>
        <taxon>Caligidae</taxon>
        <taxon>Caligus</taxon>
    </lineage>
</organism>
<dbReference type="InterPro" id="IPR036533">
    <property type="entry name" value="BAG_dom_sf"/>
</dbReference>
<dbReference type="SUPFAM" id="SSF54236">
    <property type="entry name" value="Ubiquitin-like"/>
    <property type="match status" value="1"/>
</dbReference>
<dbReference type="EMBL" id="CP045899">
    <property type="protein sequence ID" value="QQP41416.1"/>
    <property type="molecule type" value="Genomic_DNA"/>
</dbReference>
<dbReference type="AlphaFoldDB" id="A0A7T8H1H5"/>
<dbReference type="Proteomes" id="UP000595437">
    <property type="component" value="Chromosome 10"/>
</dbReference>
<dbReference type="Gene3D" id="3.10.20.90">
    <property type="entry name" value="Phosphatidylinositol 3-kinase Catalytic Subunit, Chain A, domain 1"/>
    <property type="match status" value="1"/>
</dbReference>
<dbReference type="Pfam" id="PF00240">
    <property type="entry name" value="ubiquitin"/>
    <property type="match status" value="1"/>
</dbReference>
<dbReference type="SUPFAM" id="SSF63491">
    <property type="entry name" value="BAG domain"/>
    <property type="match status" value="1"/>
</dbReference>
<sequence length="206" mass="23268">MLRRRKILRVKNPFLSCLSCTHGNYEDLNGTTKYPLEVSPDYQLCDLQEEATRLTGVPIQNQKLILNGRTLVADPDYENKTLKEYSLRNGSRVMVLGKRFDASKDSDLSEILRIESCVNDLDKKFGLIRGKVIGVTSGKMSGDLKGLTKECKAHSEELMKLIEELDTIKLEQYQAEAKAKRKAVATCINVKLDEVESLVERINAMN</sequence>
<accession>A0A7T8H1H5</accession>
<dbReference type="InterPro" id="IPR000626">
    <property type="entry name" value="Ubiquitin-like_dom"/>
</dbReference>
<evidence type="ECO:0000256" key="2">
    <source>
        <dbReference type="SAM" id="Coils"/>
    </source>
</evidence>
<evidence type="ECO:0000259" key="4">
    <source>
        <dbReference type="PROSITE" id="PS51035"/>
    </source>
</evidence>
<reference evidence="6" key="1">
    <citation type="submission" date="2021-01" db="EMBL/GenBank/DDBJ databases">
        <title>Caligus Genome Assembly.</title>
        <authorList>
            <person name="Gallardo-Escarate C."/>
        </authorList>
    </citation>
    <scope>NUCLEOTIDE SEQUENCE [LARGE SCALE GENOMIC DNA]</scope>
</reference>
<gene>
    <name evidence="5" type="ORF">FKW44_015774</name>
</gene>
<name>A0A7T8H1H5_CALRO</name>
<dbReference type="GO" id="GO:0051087">
    <property type="term" value="F:protein-folding chaperone binding"/>
    <property type="evidence" value="ECO:0007669"/>
    <property type="project" value="InterPro"/>
</dbReference>
<keyword evidence="2" id="KW-0175">Coiled coil</keyword>
<feature type="domain" description="BAG" evidence="4">
    <location>
        <begin position="141"/>
        <end position="199"/>
    </location>
</feature>
<evidence type="ECO:0000313" key="6">
    <source>
        <dbReference type="Proteomes" id="UP000595437"/>
    </source>
</evidence>
<dbReference type="Gene3D" id="1.20.58.120">
    <property type="entry name" value="BAG domain"/>
    <property type="match status" value="1"/>
</dbReference>
<keyword evidence="6" id="KW-1185">Reference proteome</keyword>
<dbReference type="PROSITE" id="PS51035">
    <property type="entry name" value="BAG"/>
    <property type="match status" value="1"/>
</dbReference>
<proteinExistence type="predicted"/>
<evidence type="ECO:0000313" key="5">
    <source>
        <dbReference type="EMBL" id="QQP41416.1"/>
    </source>
</evidence>
<dbReference type="Pfam" id="PF02179">
    <property type="entry name" value="BAG"/>
    <property type="match status" value="1"/>
</dbReference>
<dbReference type="InterPro" id="IPR029071">
    <property type="entry name" value="Ubiquitin-like_domsf"/>
</dbReference>
<evidence type="ECO:0000259" key="3">
    <source>
        <dbReference type="PROSITE" id="PS50053"/>
    </source>
</evidence>